<accession>A0A9D1UBQ5</accession>
<keyword evidence="1" id="KW-0472">Membrane</keyword>
<evidence type="ECO:0000256" key="1">
    <source>
        <dbReference type="SAM" id="Phobius"/>
    </source>
</evidence>
<reference evidence="2" key="2">
    <citation type="submission" date="2021-04" db="EMBL/GenBank/DDBJ databases">
        <authorList>
            <person name="Gilroy R."/>
        </authorList>
    </citation>
    <scope>NUCLEOTIDE SEQUENCE</scope>
    <source>
        <strain evidence="2">CHK195-6426</strain>
    </source>
</reference>
<dbReference type="RefSeq" id="WP_318705202.1">
    <property type="nucleotide sequence ID" value="NZ_CALWMU010000001.1"/>
</dbReference>
<keyword evidence="1" id="KW-0812">Transmembrane</keyword>
<dbReference type="EMBL" id="DXGH01000041">
    <property type="protein sequence ID" value="HIW81418.1"/>
    <property type="molecule type" value="Genomic_DNA"/>
</dbReference>
<gene>
    <name evidence="2" type="ORF">H9742_07870</name>
</gene>
<protein>
    <submittedName>
        <fullName evidence="2">Uncharacterized protein</fullName>
    </submittedName>
</protein>
<reference evidence="2" key="1">
    <citation type="journal article" date="2021" name="PeerJ">
        <title>Extensive microbial diversity within the chicken gut microbiome revealed by metagenomics and culture.</title>
        <authorList>
            <person name="Gilroy R."/>
            <person name="Ravi A."/>
            <person name="Getino M."/>
            <person name="Pursley I."/>
            <person name="Horton D.L."/>
            <person name="Alikhan N.F."/>
            <person name="Baker D."/>
            <person name="Gharbi K."/>
            <person name="Hall N."/>
            <person name="Watson M."/>
            <person name="Adriaenssens E.M."/>
            <person name="Foster-Nyarko E."/>
            <person name="Jarju S."/>
            <person name="Secka A."/>
            <person name="Antonio M."/>
            <person name="Oren A."/>
            <person name="Chaudhuri R.R."/>
            <person name="La Ragione R."/>
            <person name="Hildebrand F."/>
            <person name="Pallen M.J."/>
        </authorList>
    </citation>
    <scope>NUCLEOTIDE SEQUENCE</scope>
    <source>
        <strain evidence="2">CHK195-6426</strain>
    </source>
</reference>
<organism evidence="2 3">
    <name type="scientific">Candidatus Acetatifactor stercoripullorum</name>
    <dbReference type="NCBI Taxonomy" id="2838414"/>
    <lineage>
        <taxon>Bacteria</taxon>
        <taxon>Bacillati</taxon>
        <taxon>Bacillota</taxon>
        <taxon>Clostridia</taxon>
        <taxon>Lachnospirales</taxon>
        <taxon>Lachnospiraceae</taxon>
        <taxon>Acetatifactor</taxon>
    </lineage>
</organism>
<sequence length="122" mass="13273">MENQDNNSTILLNSNENPYYNNAMYGAGASYGQNVPGQQPGNGYAQTAVKEETVTVGEWIAAGIIMLIPIVNLVMLFVWAFSGNVKKSKSNYFKAQLILILIYIALAILGVVMFAGSFLSLM</sequence>
<keyword evidence="1" id="KW-1133">Transmembrane helix</keyword>
<proteinExistence type="predicted"/>
<comment type="caution">
    <text evidence="2">The sequence shown here is derived from an EMBL/GenBank/DDBJ whole genome shotgun (WGS) entry which is preliminary data.</text>
</comment>
<dbReference type="Proteomes" id="UP000824265">
    <property type="component" value="Unassembled WGS sequence"/>
</dbReference>
<dbReference type="AlphaFoldDB" id="A0A9D1UBQ5"/>
<name>A0A9D1UBQ5_9FIRM</name>
<feature type="transmembrane region" description="Helical" evidence="1">
    <location>
        <begin position="59"/>
        <end position="85"/>
    </location>
</feature>
<feature type="transmembrane region" description="Helical" evidence="1">
    <location>
        <begin position="97"/>
        <end position="119"/>
    </location>
</feature>
<evidence type="ECO:0000313" key="2">
    <source>
        <dbReference type="EMBL" id="HIW81418.1"/>
    </source>
</evidence>
<evidence type="ECO:0000313" key="3">
    <source>
        <dbReference type="Proteomes" id="UP000824265"/>
    </source>
</evidence>